<feature type="domain" description="Transferrin-binding protein B C-lobe/N-lobe beta-barrel" evidence="1">
    <location>
        <begin position="166"/>
        <end position="287"/>
    </location>
</feature>
<dbReference type="AlphaFoldDB" id="A0A2T5BVD5"/>
<name>A0A2T5BVD5_9RHOB</name>
<evidence type="ECO:0000313" key="3">
    <source>
        <dbReference type="Proteomes" id="UP000243859"/>
    </source>
</evidence>
<dbReference type="PROSITE" id="PS51257">
    <property type="entry name" value="PROKAR_LIPOPROTEIN"/>
    <property type="match status" value="1"/>
</dbReference>
<dbReference type="Proteomes" id="UP000243859">
    <property type="component" value="Unassembled WGS sequence"/>
</dbReference>
<dbReference type="Gene3D" id="2.40.160.90">
    <property type="match status" value="1"/>
</dbReference>
<comment type="caution">
    <text evidence="2">The sequence shown here is derived from an EMBL/GenBank/DDBJ whole genome shotgun (WGS) entry which is preliminary data.</text>
</comment>
<keyword evidence="3" id="KW-1185">Reference proteome</keyword>
<organism evidence="2 3">
    <name type="scientific">Rhodovulum imhoffii</name>
    <dbReference type="NCBI Taxonomy" id="365340"/>
    <lineage>
        <taxon>Bacteria</taxon>
        <taxon>Pseudomonadati</taxon>
        <taxon>Pseudomonadota</taxon>
        <taxon>Alphaproteobacteria</taxon>
        <taxon>Rhodobacterales</taxon>
        <taxon>Paracoccaceae</taxon>
        <taxon>Rhodovulum</taxon>
    </lineage>
</organism>
<dbReference type="Pfam" id="PF01298">
    <property type="entry name" value="TbpB_B_D"/>
    <property type="match status" value="1"/>
</dbReference>
<proteinExistence type="predicted"/>
<dbReference type="InterPro" id="IPR011250">
    <property type="entry name" value="OMP/PagP_B-barrel"/>
</dbReference>
<dbReference type="RefSeq" id="WP_107890832.1">
    <property type="nucleotide sequence ID" value="NZ_NHSI01000055.1"/>
</dbReference>
<dbReference type="SUPFAM" id="SSF56925">
    <property type="entry name" value="OMPA-like"/>
    <property type="match status" value="1"/>
</dbReference>
<reference evidence="2 3" key="1">
    <citation type="submission" date="2018-04" db="EMBL/GenBank/DDBJ databases">
        <title>Genomic Encyclopedia of Archaeal and Bacterial Type Strains, Phase II (KMG-II): from individual species to whole genera.</title>
        <authorList>
            <person name="Goeker M."/>
        </authorList>
    </citation>
    <scope>NUCLEOTIDE SEQUENCE [LARGE SCALE GENOMIC DNA]</scope>
    <source>
        <strain evidence="2 3">DSM 18064</strain>
    </source>
</reference>
<dbReference type="EMBL" id="QAAA01000002">
    <property type="protein sequence ID" value="PTN03543.1"/>
    <property type="molecule type" value="Genomic_DNA"/>
</dbReference>
<dbReference type="OrthoDB" id="7529687at2"/>
<protein>
    <submittedName>
        <fullName evidence="2">Transferrin binding protein</fullName>
    </submittedName>
</protein>
<sequence>MKHGMLISGIALVLAGCGGGGGGGSADRAFEGISKIPANGTVAVPGEARRVNYTASGTDFDNIEISDISAPLETRIRLTHGNEEPRRVEISSGDEKIVFDAAQGDELEALDYSIVAMDAEGKTLAALSGGADGELEYQVFGAWLTGYGTGSGTVGVASTGMRSAQVPRSGNAEYRGTSVGVLKAADGKPYMTASDVHVETDFSTLEVHSYNTAKVNLNTEVESDASDVDFTAVGTVSGGGFAGTVKGDIISGDMSGYFFGPNAEEVGGTFTAEGGGNSYAGTFGAAQGGEIRK</sequence>
<evidence type="ECO:0000313" key="2">
    <source>
        <dbReference type="EMBL" id="PTN03543.1"/>
    </source>
</evidence>
<accession>A0A2T5BVD5</accession>
<dbReference type="InterPro" id="IPR001677">
    <property type="entry name" value="TbpB_B_D"/>
</dbReference>
<evidence type="ECO:0000259" key="1">
    <source>
        <dbReference type="Pfam" id="PF01298"/>
    </source>
</evidence>
<gene>
    <name evidence="2" type="ORF">C8N32_10264</name>
</gene>